<dbReference type="EMBL" id="LN854192">
    <property type="protein sequence ID" value="CRY97681.1"/>
    <property type="molecule type" value="Genomic_DNA"/>
</dbReference>
<protein>
    <submittedName>
        <fullName evidence="2">Uncharacterized protein</fullName>
    </submittedName>
</protein>
<evidence type="ECO:0000313" key="2">
    <source>
        <dbReference type="EMBL" id="CRY97681.1"/>
    </source>
</evidence>
<reference evidence="2" key="1">
    <citation type="submission" date="2015-06" db="EMBL/GenBank/DDBJ databases">
        <authorList>
            <person name="Joergensen T."/>
        </authorList>
    </citation>
    <scope>NUCLEOTIDE SEQUENCE</scope>
    <source>
        <strain evidence="2">RGFK1689</strain>
    </source>
</reference>
<evidence type="ECO:0000256" key="1">
    <source>
        <dbReference type="SAM" id="MobiDB-lite"/>
    </source>
</evidence>
<sequence>MKGSYEDKNGKERPTTRKSAVGTGYDAPFRGYINLVLTDEQKVKWVAWSATESFWEALAYHVSTGVNLAVKVDPKGTGFLASATQRSQASPNAGLVVTARGSDASVALSRVVYCLVLLGHKERWEDTQPLADPDRW</sequence>
<proteinExistence type="predicted"/>
<dbReference type="AlphaFoldDB" id="A0A0H5Q6L7"/>
<name>A0A0H5Q6L7_9ZZZZ</name>
<organism evidence="2">
    <name type="scientific">uncultured prokaryote</name>
    <dbReference type="NCBI Taxonomy" id="198431"/>
    <lineage>
        <taxon>unclassified sequences</taxon>
        <taxon>environmental samples</taxon>
    </lineage>
</organism>
<feature type="compositionally biased region" description="Basic and acidic residues" evidence="1">
    <location>
        <begin position="1"/>
        <end position="15"/>
    </location>
</feature>
<accession>A0A0H5Q6L7</accession>
<feature type="region of interest" description="Disordered" evidence="1">
    <location>
        <begin position="1"/>
        <end position="22"/>
    </location>
</feature>
<reference evidence="2" key="2">
    <citation type="submission" date="2015-07" db="EMBL/GenBank/DDBJ databases">
        <title>Plasmids, circular viruses and viroids from rat gut.</title>
        <authorList>
            <person name="Jorgensen T.J."/>
            <person name="Hansen M.A."/>
            <person name="Xu Z."/>
            <person name="Tabak M.A."/>
            <person name="Sorensen S.J."/>
            <person name="Hansen L.H."/>
        </authorList>
    </citation>
    <scope>NUCLEOTIDE SEQUENCE</scope>
    <source>
        <strain evidence="2">RGFK1689</strain>
    </source>
</reference>